<proteinExistence type="predicted"/>
<dbReference type="Gene3D" id="3.30.450.40">
    <property type="match status" value="2"/>
</dbReference>
<dbReference type="SUPFAM" id="SSF55781">
    <property type="entry name" value="GAF domain-like"/>
    <property type="match status" value="2"/>
</dbReference>
<keyword evidence="16" id="KW-0175">Coiled coil</keyword>
<dbReference type="InterPro" id="IPR000014">
    <property type="entry name" value="PAS"/>
</dbReference>
<keyword evidence="5" id="KW-0716">Sensory transduction</keyword>
<reference evidence="19 20" key="1">
    <citation type="journal article" date="2015" name="Appl. Microbiol. Biotechnol.">
        <title>The consequence of an additional NADH dehydrogenase paralog on the growth of Gluconobacter oxydans DSM3504.</title>
        <authorList>
            <person name="Kostner D."/>
            <person name="Luchterhand B."/>
            <person name="Junker A."/>
            <person name="Volland S."/>
            <person name="Daniel R."/>
            <person name="Buchs J."/>
            <person name="Liebl W."/>
            <person name="Ehrenreich A."/>
        </authorList>
    </citation>
    <scope>NUCLEOTIDE SEQUENCE [LARGE SCALE GENOMIC DNA]</scope>
    <source>
        <strain evidence="19">DSM 3504</strain>
    </source>
</reference>
<organism evidence="19 20">
    <name type="scientific">Gluconobacter oxydans DSM 3504</name>
    <dbReference type="NCBI Taxonomy" id="1288313"/>
    <lineage>
        <taxon>Bacteria</taxon>
        <taxon>Pseudomonadati</taxon>
        <taxon>Pseudomonadota</taxon>
        <taxon>Alphaproteobacteria</taxon>
        <taxon>Acetobacterales</taxon>
        <taxon>Acetobacteraceae</taxon>
        <taxon>Gluconobacter</taxon>
    </lineage>
</organism>
<dbReference type="HOGENOM" id="CLU_017535_0_0_5"/>
<dbReference type="SMART" id="SM00911">
    <property type="entry name" value="HWE_HK"/>
    <property type="match status" value="1"/>
</dbReference>
<evidence type="ECO:0000256" key="12">
    <source>
        <dbReference type="ARBA" id="ARBA00022840"/>
    </source>
</evidence>
<evidence type="ECO:0000256" key="4">
    <source>
        <dbReference type="ARBA" id="ARBA00022553"/>
    </source>
</evidence>
<dbReference type="CDD" id="cd00130">
    <property type="entry name" value="PAS"/>
    <property type="match status" value="1"/>
</dbReference>
<dbReference type="InterPro" id="IPR000700">
    <property type="entry name" value="PAS-assoc_C"/>
</dbReference>
<keyword evidence="8 19" id="KW-0808">Transferase</keyword>
<keyword evidence="13" id="KW-0157">Chromophore</keyword>
<dbReference type="GO" id="GO:0004673">
    <property type="term" value="F:protein histidine kinase activity"/>
    <property type="evidence" value="ECO:0007669"/>
    <property type="project" value="UniProtKB-EC"/>
</dbReference>
<dbReference type="SMART" id="SM00065">
    <property type="entry name" value="GAF"/>
    <property type="match status" value="2"/>
</dbReference>
<name>A0A067Z666_GLUOY</name>
<comment type="catalytic activity">
    <reaction evidence="1">
        <text>ATP + protein L-histidine = ADP + protein N-phospho-L-histidine.</text>
        <dbReference type="EC" id="2.7.13.3"/>
    </reaction>
</comment>
<protein>
    <recommendedName>
        <fullName evidence="2">histidine kinase</fullName>
        <ecNumber evidence="2">2.7.13.3</ecNumber>
    </recommendedName>
</protein>
<evidence type="ECO:0000256" key="5">
    <source>
        <dbReference type="ARBA" id="ARBA00022606"/>
    </source>
</evidence>
<dbReference type="GO" id="GO:0009881">
    <property type="term" value="F:photoreceptor activity"/>
    <property type="evidence" value="ECO:0007669"/>
    <property type="project" value="UniProtKB-KW"/>
</dbReference>
<dbReference type="PANTHER" id="PTHR41523:SF7">
    <property type="entry name" value="HISTIDINE KINASE"/>
    <property type="match status" value="1"/>
</dbReference>
<dbReference type="Pfam" id="PF01590">
    <property type="entry name" value="GAF"/>
    <property type="match status" value="2"/>
</dbReference>
<dbReference type="InterPro" id="IPR001610">
    <property type="entry name" value="PAC"/>
</dbReference>
<keyword evidence="3" id="KW-0600">Photoreceptor protein</keyword>
<keyword evidence="10" id="KW-0547">Nucleotide-binding</keyword>
<dbReference type="Gene3D" id="3.30.450.20">
    <property type="entry name" value="PAS domain"/>
    <property type="match status" value="1"/>
</dbReference>
<feature type="region of interest" description="Disordered" evidence="17">
    <location>
        <begin position="1"/>
        <end position="24"/>
    </location>
</feature>
<dbReference type="AlphaFoldDB" id="A0A067Z666"/>
<evidence type="ECO:0000256" key="6">
    <source>
        <dbReference type="ARBA" id="ARBA00022630"/>
    </source>
</evidence>
<evidence type="ECO:0000313" key="19">
    <source>
        <dbReference type="EMBL" id="AHK71617.1"/>
    </source>
</evidence>
<dbReference type="Pfam" id="PF07536">
    <property type="entry name" value="HWE_HK"/>
    <property type="match status" value="1"/>
</dbReference>
<dbReference type="EC" id="2.7.13.3" evidence="2"/>
<dbReference type="GO" id="GO:0005524">
    <property type="term" value="F:ATP binding"/>
    <property type="evidence" value="ECO:0007669"/>
    <property type="project" value="UniProtKB-KW"/>
</dbReference>
<dbReference type="EMBL" id="CP004373">
    <property type="protein sequence ID" value="AHK71617.1"/>
    <property type="molecule type" value="Genomic_DNA"/>
</dbReference>
<evidence type="ECO:0000256" key="16">
    <source>
        <dbReference type="SAM" id="Coils"/>
    </source>
</evidence>
<dbReference type="PROSITE" id="PS50113">
    <property type="entry name" value="PAC"/>
    <property type="match status" value="1"/>
</dbReference>
<evidence type="ECO:0000256" key="11">
    <source>
        <dbReference type="ARBA" id="ARBA00022777"/>
    </source>
</evidence>
<feature type="domain" description="PAC" evidence="18">
    <location>
        <begin position="287"/>
        <end position="340"/>
    </location>
</feature>
<keyword evidence="14" id="KW-0843">Virulence</keyword>
<keyword evidence="15" id="KW-0675">Receptor</keyword>
<dbReference type="Gene3D" id="3.30.565.10">
    <property type="entry name" value="Histidine kinase-like ATPase, C-terminal domain"/>
    <property type="match status" value="1"/>
</dbReference>
<keyword evidence="6" id="KW-0285">Flavoprotein</keyword>
<dbReference type="InterPro" id="IPR003018">
    <property type="entry name" value="GAF"/>
</dbReference>
<evidence type="ECO:0000313" key="20">
    <source>
        <dbReference type="Proteomes" id="UP000031656"/>
    </source>
</evidence>
<keyword evidence="7" id="KW-0288">FMN</keyword>
<evidence type="ECO:0000256" key="15">
    <source>
        <dbReference type="ARBA" id="ARBA00023170"/>
    </source>
</evidence>
<evidence type="ECO:0000256" key="13">
    <source>
        <dbReference type="ARBA" id="ARBA00022991"/>
    </source>
</evidence>
<evidence type="ECO:0000256" key="1">
    <source>
        <dbReference type="ARBA" id="ARBA00000085"/>
    </source>
</evidence>
<sequence length="694" mass="75807">MPSMDPAPKASVKTVVSPDAPPFPAERPADLNMYGDLKAFSDLDLDDIAVAAAAVCRTPIALVSILDGDQLWFSARVGTDQPSGALANSGCAPVIARRVPVVIPDMMADPETRKNGLVCGAPGLRFYAGYPLFTAEDEVFGTLCVVDLQTRPQGLSQAESNGLAALARQAMRLMEMRRETVAQERRLTAQQIRRERATRQARQAEAERRHTLEKYAIQQAAGAAGGVGIYEYDLTSGDIAVSPEVCRIIGLPVTDVVTVRQWVAQVHEDDKPQIPVLSQLLDGSAPLKLEYRVVRADDQRERWVLRQGVLDRDEAGRPVRLIGTIQDITPERNATSRLTTLLAVGDALRMATTRSQALTESCRLLGQRLEVQRVGFAAITVRDELFTVDQGWCAPEMPVVSGEFSFRAFRRTSDFLRSGAVLILDDLSSPSWMREEREACRAVQIEAQIVVPKMDHGELTGCLFVHSALPREWTLDETSFIRTAADRIFAALDEWDAETRQEIVNHEILHRLKNTLSIVQSLAHQGFRSVDDQGPLTTFTSRLVALSAAHDLLMRRNWQSTDLASLVQGVLTPLGVENRVQVSGPFLKLGPDTATSFSMLLHELATNAMKYGALSVAEGTVSLHWTMTGTGEGAVMALQWREAGGPQVTPPARTGFGVRLLKAGLGRHGKTELHYAPTGLCADLTAPILSLATV</sequence>
<accession>A0A067Z666</accession>
<evidence type="ECO:0000259" key="18">
    <source>
        <dbReference type="PROSITE" id="PS50113"/>
    </source>
</evidence>
<evidence type="ECO:0000256" key="17">
    <source>
        <dbReference type="SAM" id="MobiDB-lite"/>
    </source>
</evidence>
<keyword evidence="9" id="KW-0677">Repeat</keyword>
<dbReference type="Pfam" id="PF08447">
    <property type="entry name" value="PAS_3"/>
    <property type="match status" value="1"/>
</dbReference>
<evidence type="ECO:0000256" key="7">
    <source>
        <dbReference type="ARBA" id="ARBA00022643"/>
    </source>
</evidence>
<keyword evidence="12" id="KW-0067">ATP-binding</keyword>
<dbReference type="PANTHER" id="PTHR41523">
    <property type="entry name" value="TWO-COMPONENT SYSTEM SENSOR PROTEIN"/>
    <property type="match status" value="1"/>
</dbReference>
<dbReference type="SUPFAM" id="SSF55785">
    <property type="entry name" value="PYP-like sensor domain (PAS domain)"/>
    <property type="match status" value="1"/>
</dbReference>
<evidence type="ECO:0000256" key="9">
    <source>
        <dbReference type="ARBA" id="ARBA00022737"/>
    </source>
</evidence>
<evidence type="ECO:0000256" key="14">
    <source>
        <dbReference type="ARBA" id="ARBA00023026"/>
    </source>
</evidence>
<dbReference type="InterPro" id="IPR035965">
    <property type="entry name" value="PAS-like_dom_sf"/>
</dbReference>
<feature type="coiled-coil region" evidence="16">
    <location>
        <begin position="187"/>
        <end position="214"/>
    </location>
</feature>
<gene>
    <name evidence="19" type="ORF">GLS_c17400</name>
</gene>
<dbReference type="InterPro" id="IPR011102">
    <property type="entry name" value="Sig_transdc_His_kinase_HWE"/>
</dbReference>
<dbReference type="InterPro" id="IPR029016">
    <property type="entry name" value="GAF-like_dom_sf"/>
</dbReference>
<evidence type="ECO:0000256" key="2">
    <source>
        <dbReference type="ARBA" id="ARBA00012438"/>
    </source>
</evidence>
<dbReference type="Proteomes" id="UP000031656">
    <property type="component" value="Chromosome"/>
</dbReference>
<evidence type="ECO:0000256" key="8">
    <source>
        <dbReference type="ARBA" id="ARBA00022679"/>
    </source>
</evidence>
<keyword evidence="11 19" id="KW-0418">Kinase</keyword>
<dbReference type="InterPro" id="IPR036890">
    <property type="entry name" value="HATPase_C_sf"/>
</dbReference>
<evidence type="ECO:0000256" key="10">
    <source>
        <dbReference type="ARBA" id="ARBA00022741"/>
    </source>
</evidence>
<dbReference type="NCBIfam" id="TIGR00229">
    <property type="entry name" value="sensory_box"/>
    <property type="match status" value="1"/>
</dbReference>
<dbReference type="Gene3D" id="2.10.70.100">
    <property type="match status" value="1"/>
</dbReference>
<dbReference type="SMART" id="SM00086">
    <property type="entry name" value="PAC"/>
    <property type="match status" value="1"/>
</dbReference>
<keyword evidence="4" id="KW-0597">Phosphoprotein</keyword>
<dbReference type="InterPro" id="IPR013655">
    <property type="entry name" value="PAS_fold_3"/>
</dbReference>
<evidence type="ECO:0000256" key="3">
    <source>
        <dbReference type="ARBA" id="ARBA00022543"/>
    </source>
</evidence>
<dbReference type="KEGG" id="goy:GLS_c17400"/>